<dbReference type="PANTHER" id="PTHR11827">
    <property type="entry name" value="SOLUTE CARRIER FAMILY 12, CATION COTRANSPORTERS"/>
    <property type="match status" value="1"/>
</dbReference>
<feature type="transmembrane region" description="Helical" evidence="5">
    <location>
        <begin position="116"/>
        <end position="137"/>
    </location>
</feature>
<reference evidence="8" key="1">
    <citation type="submission" date="2022-11" db="UniProtKB">
        <authorList>
            <consortium name="WormBaseParasite"/>
        </authorList>
    </citation>
    <scope>IDENTIFICATION</scope>
</reference>
<dbReference type="InterPro" id="IPR033116">
    <property type="entry name" value="TRYPSIN_SER"/>
</dbReference>
<organism evidence="7 8">
    <name type="scientific">Romanomermis culicivorax</name>
    <name type="common">Nematode worm</name>
    <dbReference type="NCBI Taxonomy" id="13658"/>
    <lineage>
        <taxon>Eukaryota</taxon>
        <taxon>Metazoa</taxon>
        <taxon>Ecdysozoa</taxon>
        <taxon>Nematoda</taxon>
        <taxon>Enoplea</taxon>
        <taxon>Dorylaimia</taxon>
        <taxon>Mermithida</taxon>
        <taxon>Mermithoidea</taxon>
        <taxon>Mermithidae</taxon>
        <taxon>Romanomermis</taxon>
    </lineage>
</organism>
<evidence type="ECO:0000256" key="1">
    <source>
        <dbReference type="ARBA" id="ARBA00004141"/>
    </source>
</evidence>
<evidence type="ECO:0000256" key="4">
    <source>
        <dbReference type="ARBA" id="ARBA00023136"/>
    </source>
</evidence>
<dbReference type="Proteomes" id="UP000887565">
    <property type="component" value="Unplaced"/>
</dbReference>
<proteinExistence type="predicted"/>
<dbReference type="GO" id="GO:0004252">
    <property type="term" value="F:serine-type endopeptidase activity"/>
    <property type="evidence" value="ECO:0007669"/>
    <property type="project" value="InterPro"/>
</dbReference>
<keyword evidence="7" id="KW-1185">Reference proteome</keyword>
<accession>A0A915HU47</accession>
<feature type="transmembrane region" description="Helical" evidence="5">
    <location>
        <begin position="87"/>
        <end position="110"/>
    </location>
</feature>
<dbReference type="InterPro" id="IPR009003">
    <property type="entry name" value="Peptidase_S1_PA"/>
</dbReference>
<dbReference type="PANTHER" id="PTHR11827:SF72">
    <property type="entry name" value="GH08340P"/>
    <property type="match status" value="1"/>
</dbReference>
<dbReference type="PROSITE" id="PS00135">
    <property type="entry name" value="TRYPSIN_SER"/>
    <property type="match status" value="1"/>
</dbReference>
<feature type="transmembrane region" description="Helical" evidence="5">
    <location>
        <begin position="265"/>
        <end position="285"/>
    </location>
</feature>
<feature type="domain" description="Peptidase S1" evidence="6">
    <location>
        <begin position="281"/>
        <end position="561"/>
    </location>
</feature>
<keyword evidence="2 5" id="KW-0812">Transmembrane</keyword>
<name>A0A915HU47_ROMCU</name>
<evidence type="ECO:0000256" key="5">
    <source>
        <dbReference type="SAM" id="Phobius"/>
    </source>
</evidence>
<dbReference type="AlphaFoldDB" id="A0A915HU47"/>
<dbReference type="SUPFAM" id="SSF50494">
    <property type="entry name" value="Trypsin-like serine proteases"/>
    <property type="match status" value="1"/>
</dbReference>
<evidence type="ECO:0000256" key="2">
    <source>
        <dbReference type="ARBA" id="ARBA00022692"/>
    </source>
</evidence>
<dbReference type="GO" id="GO:0006508">
    <property type="term" value="P:proteolysis"/>
    <property type="evidence" value="ECO:0007669"/>
    <property type="project" value="InterPro"/>
</dbReference>
<feature type="transmembrane region" description="Helical" evidence="5">
    <location>
        <begin position="291"/>
        <end position="312"/>
    </location>
</feature>
<protein>
    <submittedName>
        <fullName evidence="8">Peptidase S1 domain-containing protein</fullName>
    </submittedName>
</protein>
<dbReference type="InterPro" id="IPR001254">
    <property type="entry name" value="Trypsin_dom"/>
</dbReference>
<evidence type="ECO:0000313" key="7">
    <source>
        <dbReference type="Proteomes" id="UP000887565"/>
    </source>
</evidence>
<dbReference type="GO" id="GO:0016020">
    <property type="term" value="C:membrane"/>
    <property type="evidence" value="ECO:0007669"/>
    <property type="project" value="UniProtKB-SubCell"/>
</dbReference>
<evidence type="ECO:0000313" key="8">
    <source>
        <dbReference type="WBParaSite" id="nRc.2.0.1.t05418-RA"/>
    </source>
</evidence>
<dbReference type="SMART" id="SM00020">
    <property type="entry name" value="Tryp_SPc"/>
    <property type="match status" value="1"/>
</dbReference>
<evidence type="ECO:0000256" key="3">
    <source>
        <dbReference type="ARBA" id="ARBA00022989"/>
    </source>
</evidence>
<dbReference type="GO" id="GO:0015377">
    <property type="term" value="F:chloride:monoatomic cation symporter activity"/>
    <property type="evidence" value="ECO:0007669"/>
    <property type="project" value="InterPro"/>
</dbReference>
<dbReference type="PROSITE" id="PS50240">
    <property type="entry name" value="TRYPSIN_DOM"/>
    <property type="match status" value="1"/>
</dbReference>
<dbReference type="Gene3D" id="2.40.10.10">
    <property type="entry name" value="Trypsin-like serine proteases"/>
    <property type="match status" value="1"/>
</dbReference>
<keyword evidence="3 5" id="KW-1133">Transmembrane helix</keyword>
<evidence type="ECO:0000259" key="6">
    <source>
        <dbReference type="PROSITE" id="PS50240"/>
    </source>
</evidence>
<keyword evidence="4 5" id="KW-0472">Membrane</keyword>
<dbReference type="InterPro" id="IPR043504">
    <property type="entry name" value="Peptidase_S1_PA_chymotrypsin"/>
</dbReference>
<dbReference type="WBParaSite" id="nRc.2.0.1.t05418-RA">
    <property type="protein sequence ID" value="nRc.2.0.1.t05418-RA"/>
    <property type="gene ID" value="nRc.2.0.1.g05418"/>
</dbReference>
<dbReference type="Pfam" id="PF00089">
    <property type="entry name" value="Trypsin"/>
    <property type="match status" value="1"/>
</dbReference>
<comment type="subcellular location">
    <subcellularLocation>
        <location evidence="1">Membrane</location>
        <topology evidence="1">Multi-pass membrane protein</topology>
    </subcellularLocation>
</comment>
<sequence>MIPEELMETRSLVAFYPDHPIAVIRNLISPTDCTLLCFYHDQCISANIDEYNYRPKVAQIIRSMSVYSPLQPGAVEKASTQKSQQPATMGTFIGVFLPCVQNIFGVLFFIRLGWIVGTAGLISSLFIVLICCLVLAVELVKKRQTKPLIFVVLHTQVLTTFGFKSKLDQFIISIKTQCEISTYYSFAIDFVTIQMTIQELKLVTELDIPEKCIVPMRSGTDLIVVKVQFSCSLTHTHKTYRESAAEIFLLYLVPRAKIFDEMTHCYRLYGTIVLILTALIVVAGVKVVNKFALPTVVVVNLCIVLSFVGMFVNISGTERLKWVDASRLWRHFSDAAFIFSRYCMVGDRLADLNSWLDVNRSDRLECTPEQLRKMFCKTKSDSSCDPYFLAMKAAGRIGPKQAILGLTSGVIKDDIAVVEFDTKIYFNDYVRPICLPPDFEHWTSRHRDFQSCLTCGWGIVNSITRRGANSLNCIEVPIYTSKFKGDRLTYKMSHVKWQGAMKGSYLGDSGSPYVCRFSLDEPFLVYGITSGVIEPKIDRPYSYNVFIVVHLYLKWILDTIKSLEEDKPNRPPTLAEKLKTLCSSFKFSGCYRVHPPIFL</sequence>
<dbReference type="InterPro" id="IPR004842">
    <property type="entry name" value="SLC12A_fam"/>
</dbReference>